<comment type="subcellular location">
    <subcellularLocation>
        <location evidence="1">Chromosome</location>
        <location evidence="1">Centromere</location>
    </subcellularLocation>
</comment>
<keyword evidence="6 9" id="KW-0175">Coiled coil</keyword>
<dbReference type="InterPro" id="IPR005549">
    <property type="entry name" value="Kinetochore_Nuf2_N"/>
</dbReference>
<dbReference type="AlphaFoldDB" id="A0A1L0D2S8"/>
<dbReference type="GO" id="GO:0051301">
    <property type="term" value="P:cell division"/>
    <property type="evidence" value="ECO:0007669"/>
    <property type="project" value="UniProtKB-KW"/>
</dbReference>
<dbReference type="VEuPathDB" id="FungiDB:HGUI_03680"/>
<keyword evidence="7" id="KW-0131">Cell cycle</keyword>
<evidence type="ECO:0000256" key="9">
    <source>
        <dbReference type="SAM" id="Coils"/>
    </source>
</evidence>
<evidence type="ECO:0000313" key="11">
    <source>
        <dbReference type="EMBL" id="SGZ41479.1"/>
    </source>
</evidence>
<evidence type="ECO:0000256" key="1">
    <source>
        <dbReference type="ARBA" id="ARBA00004584"/>
    </source>
</evidence>
<sequence length="377" mass="44161">MNNDLFPILKTDEIFNILNIQLNYKMITLDLLNTPNQKNSSSSTAIISFYKNFIFDYQLSDNINSNVKLLKFLQLFFMFLGINDFNLMDLYNCNELSRLHRSLSCIINFIRFSQERLKHVNNLIVKINIQSKLDIIDTKLSYVLSGENSNNLKDLELSYTKKMNILSINNNNKINELTHQIQHHDSHLKTLISMNNEMKEIVDVVETKIIDDLLVEKISQNLITLKKNLNSIKNDNITISKLEETLNKNKEEIDHLQKNTGSVMENDHELNEINITHQALMKLKSVINLESTTTFNIDDWQKETQNALDMFLPQWKNITQRKSNLLHVENNNIISNLNQTYNEIYHSYNGYKDQILTSYDSLIQEINDYVSNIIEYL</sequence>
<accession>A0A1L0D2S8</accession>
<evidence type="ECO:0000259" key="10">
    <source>
        <dbReference type="Pfam" id="PF03800"/>
    </source>
</evidence>
<evidence type="ECO:0000313" key="12">
    <source>
        <dbReference type="Proteomes" id="UP000183365"/>
    </source>
</evidence>
<evidence type="ECO:0000256" key="6">
    <source>
        <dbReference type="ARBA" id="ARBA00023054"/>
    </source>
</evidence>
<dbReference type="Gene3D" id="1.10.418.60">
    <property type="entry name" value="Ncd80 complex, Nuf2 subunit"/>
    <property type="match status" value="1"/>
</dbReference>
<dbReference type="InterPro" id="IPR038275">
    <property type="entry name" value="Nuf2_N_sf"/>
</dbReference>
<dbReference type="EMBL" id="FQNF01000108">
    <property type="protein sequence ID" value="SGZ41479.1"/>
    <property type="molecule type" value="Genomic_DNA"/>
</dbReference>
<dbReference type="OrthoDB" id="8194677at2759"/>
<dbReference type="GO" id="GO:0031262">
    <property type="term" value="C:Ndc80 complex"/>
    <property type="evidence" value="ECO:0007669"/>
    <property type="project" value="InterPro"/>
</dbReference>
<dbReference type="Proteomes" id="UP000183365">
    <property type="component" value="Unassembled WGS sequence"/>
</dbReference>
<keyword evidence="8" id="KW-0137">Centromere</keyword>
<comment type="similarity">
    <text evidence="2">Belongs to the NUF2 family.</text>
</comment>
<name>A0A1L0D2S8_9ASCO</name>
<evidence type="ECO:0000256" key="7">
    <source>
        <dbReference type="ARBA" id="ARBA00023306"/>
    </source>
</evidence>
<organism evidence="11 12">
    <name type="scientific">Hanseniaspora guilliermondii</name>
    <dbReference type="NCBI Taxonomy" id="56406"/>
    <lineage>
        <taxon>Eukaryota</taxon>
        <taxon>Fungi</taxon>
        <taxon>Dikarya</taxon>
        <taxon>Ascomycota</taxon>
        <taxon>Saccharomycotina</taxon>
        <taxon>Saccharomycetes</taxon>
        <taxon>Saccharomycodales</taxon>
        <taxon>Saccharomycodaceae</taxon>
        <taxon>Hanseniaspora</taxon>
    </lineage>
</organism>
<evidence type="ECO:0000256" key="4">
    <source>
        <dbReference type="ARBA" id="ARBA00022618"/>
    </source>
</evidence>
<evidence type="ECO:0000256" key="8">
    <source>
        <dbReference type="ARBA" id="ARBA00023328"/>
    </source>
</evidence>
<feature type="coiled-coil region" evidence="9">
    <location>
        <begin position="215"/>
        <end position="259"/>
    </location>
</feature>
<gene>
    <name evidence="11" type="ORF">HGUI_03680</name>
</gene>
<keyword evidence="12" id="KW-1185">Reference proteome</keyword>
<keyword evidence="3" id="KW-0158">Chromosome</keyword>
<dbReference type="Pfam" id="PF03800">
    <property type="entry name" value="Nuf2"/>
    <property type="match status" value="1"/>
</dbReference>
<feature type="domain" description="Kinetochore protein Nuf2 N-terminal" evidence="10">
    <location>
        <begin position="65"/>
        <end position="126"/>
    </location>
</feature>
<evidence type="ECO:0000256" key="2">
    <source>
        <dbReference type="ARBA" id="ARBA00005498"/>
    </source>
</evidence>
<reference evidence="12" key="1">
    <citation type="submission" date="2016-11" db="EMBL/GenBank/DDBJ databases">
        <authorList>
            <person name="Guldener U."/>
        </authorList>
    </citation>
    <scope>NUCLEOTIDE SEQUENCE [LARGE SCALE GENOMIC DNA]</scope>
</reference>
<proteinExistence type="inferred from homology"/>
<protein>
    <recommendedName>
        <fullName evidence="10">Kinetochore protein Nuf2 N-terminal domain-containing protein</fullName>
    </recommendedName>
</protein>
<keyword evidence="5" id="KW-0498">Mitosis</keyword>
<evidence type="ECO:0000256" key="5">
    <source>
        <dbReference type="ARBA" id="ARBA00022776"/>
    </source>
</evidence>
<keyword evidence="4" id="KW-0132">Cell division</keyword>
<evidence type="ECO:0000256" key="3">
    <source>
        <dbReference type="ARBA" id="ARBA00022454"/>
    </source>
</evidence>